<comment type="function">
    <text evidence="9">Plays role in pre-mRNA splicing as component of the U4/U6-U5 tri-snRNP complex that is involved in spliceosome assembly, and as component of the precatalytic spliceosome (spliceosome B complex). The heptameric LSM2-8 complex binds specifically to the 3'-terminal U-tract of U6 snRNA.</text>
</comment>
<dbReference type="CDD" id="cd01727">
    <property type="entry name" value="LSm8"/>
    <property type="match status" value="1"/>
</dbReference>
<evidence type="ECO:0000256" key="1">
    <source>
        <dbReference type="ARBA" id="ARBA00004123"/>
    </source>
</evidence>
<keyword evidence="7 9" id="KW-0539">Nucleus</keyword>
<proteinExistence type="inferred from homology"/>
<dbReference type="InterPro" id="IPR047575">
    <property type="entry name" value="Sm"/>
</dbReference>
<dbReference type="GO" id="GO:0000398">
    <property type="term" value="P:mRNA splicing, via spliceosome"/>
    <property type="evidence" value="ECO:0007669"/>
    <property type="project" value="UniProtKB-UniRule"/>
</dbReference>
<dbReference type="PANTHER" id="PTHR15588">
    <property type="entry name" value="LSM1"/>
    <property type="match status" value="1"/>
</dbReference>
<dbReference type="InterPro" id="IPR010920">
    <property type="entry name" value="LSM_dom_sf"/>
</dbReference>
<comment type="similarity">
    <text evidence="2 9">Belongs to the snRNP Sm proteins family.</text>
</comment>
<dbReference type="InterPro" id="IPR044642">
    <property type="entry name" value="PTHR15588"/>
</dbReference>
<evidence type="ECO:0000256" key="7">
    <source>
        <dbReference type="ARBA" id="ARBA00023242"/>
    </source>
</evidence>
<feature type="domain" description="Sm" evidence="10">
    <location>
        <begin position="1"/>
        <end position="77"/>
    </location>
</feature>
<sequence length="98" mass="10981">MALNPYLNKKIIVMTVDGRTLVGTLLSCDQMTNLVLNDTIERLIRSQNDEVDSSQVEHGLYMIRGDTVVVCGLVNEELDNSIDWMKVKGEMIGSTKHI</sequence>
<dbReference type="OrthoDB" id="422364at2759"/>
<dbReference type="SMART" id="SM00651">
    <property type="entry name" value="Sm"/>
    <property type="match status" value="1"/>
</dbReference>
<dbReference type="FunFam" id="2.30.30.100:FF:000027">
    <property type="entry name" value="U6 snRNA-associated Sm-like protein LSm8"/>
    <property type="match status" value="1"/>
</dbReference>
<dbReference type="Pfam" id="PF01423">
    <property type="entry name" value="LSM"/>
    <property type="match status" value="1"/>
</dbReference>
<dbReference type="Proteomes" id="UP000799429">
    <property type="component" value="Unassembled WGS sequence"/>
</dbReference>
<comment type="subcellular location">
    <subcellularLocation>
        <location evidence="1 9">Nucleus</location>
    </subcellularLocation>
</comment>
<dbReference type="PANTHER" id="PTHR15588:SF9">
    <property type="entry name" value="U6 SNRNA-ASSOCIATED SM-LIKE PROTEIN LSM8"/>
    <property type="match status" value="1"/>
</dbReference>
<evidence type="ECO:0000259" key="10">
    <source>
        <dbReference type="PROSITE" id="PS52002"/>
    </source>
</evidence>
<dbReference type="AlphaFoldDB" id="A0A9P4VMG8"/>
<name>A0A9P4VMG8_9PEZI</name>
<keyword evidence="6 9" id="KW-0508">mRNA splicing</keyword>
<evidence type="ECO:0000256" key="6">
    <source>
        <dbReference type="ARBA" id="ARBA00023187"/>
    </source>
</evidence>
<keyword evidence="5 9" id="KW-0694">RNA-binding</keyword>
<dbReference type="SUPFAM" id="SSF50182">
    <property type="entry name" value="Sm-like ribonucleoproteins"/>
    <property type="match status" value="1"/>
</dbReference>
<dbReference type="GO" id="GO:0071011">
    <property type="term" value="C:precatalytic spliceosome"/>
    <property type="evidence" value="ECO:0007669"/>
    <property type="project" value="TreeGrafter"/>
</dbReference>
<protein>
    <recommendedName>
        <fullName evidence="9">LSM2-LSM8 complex subunit LSM8</fullName>
    </recommendedName>
</protein>
<gene>
    <name evidence="9" type="primary">LSM8</name>
    <name evidence="11" type="ORF">M501DRAFT_955373</name>
</gene>
<reference evidence="11" key="1">
    <citation type="journal article" date="2020" name="Stud. Mycol.">
        <title>101 Dothideomycetes genomes: a test case for predicting lifestyles and emergence of pathogens.</title>
        <authorList>
            <person name="Haridas S."/>
            <person name="Albert R."/>
            <person name="Binder M."/>
            <person name="Bloem J."/>
            <person name="Labutti K."/>
            <person name="Salamov A."/>
            <person name="Andreopoulos B."/>
            <person name="Baker S."/>
            <person name="Barry K."/>
            <person name="Bills G."/>
            <person name="Bluhm B."/>
            <person name="Cannon C."/>
            <person name="Castanera R."/>
            <person name="Culley D."/>
            <person name="Daum C."/>
            <person name="Ezra D."/>
            <person name="Gonzalez J."/>
            <person name="Henrissat B."/>
            <person name="Kuo A."/>
            <person name="Liang C."/>
            <person name="Lipzen A."/>
            <person name="Lutzoni F."/>
            <person name="Magnuson J."/>
            <person name="Mondo S."/>
            <person name="Nolan M."/>
            <person name="Ohm R."/>
            <person name="Pangilinan J."/>
            <person name="Park H.-J."/>
            <person name="Ramirez L."/>
            <person name="Alfaro M."/>
            <person name="Sun H."/>
            <person name="Tritt A."/>
            <person name="Yoshinaga Y."/>
            <person name="Zwiers L.-H."/>
            <person name="Turgeon B."/>
            <person name="Goodwin S."/>
            <person name="Spatafora J."/>
            <person name="Crous P."/>
            <person name="Grigoriev I."/>
        </authorList>
    </citation>
    <scope>NUCLEOTIDE SEQUENCE</scope>
    <source>
        <strain evidence="11">CBS 101060</strain>
    </source>
</reference>
<dbReference type="Gene3D" id="2.30.30.100">
    <property type="match status" value="1"/>
</dbReference>
<dbReference type="PROSITE" id="PS52002">
    <property type="entry name" value="SM"/>
    <property type="match status" value="1"/>
</dbReference>
<keyword evidence="4 9" id="KW-0747">Spliceosome</keyword>
<evidence type="ECO:0000313" key="12">
    <source>
        <dbReference type="Proteomes" id="UP000799429"/>
    </source>
</evidence>
<evidence type="ECO:0000256" key="3">
    <source>
        <dbReference type="ARBA" id="ARBA00022664"/>
    </source>
</evidence>
<dbReference type="EMBL" id="MU006096">
    <property type="protein sequence ID" value="KAF2838631.1"/>
    <property type="molecule type" value="Genomic_DNA"/>
</dbReference>
<accession>A0A9P4VMG8</accession>
<keyword evidence="8 9" id="KW-0687">Ribonucleoprotein</keyword>
<keyword evidence="12" id="KW-1185">Reference proteome</keyword>
<evidence type="ECO:0000256" key="8">
    <source>
        <dbReference type="ARBA" id="ARBA00023274"/>
    </source>
</evidence>
<evidence type="ECO:0000256" key="5">
    <source>
        <dbReference type="ARBA" id="ARBA00022884"/>
    </source>
</evidence>
<dbReference type="GO" id="GO:0046540">
    <property type="term" value="C:U4/U6 x U5 tri-snRNP complex"/>
    <property type="evidence" value="ECO:0007669"/>
    <property type="project" value="UniProtKB-UniRule"/>
</dbReference>
<evidence type="ECO:0000256" key="9">
    <source>
        <dbReference type="RuleBase" id="RU365048"/>
    </source>
</evidence>
<keyword evidence="3 9" id="KW-0507">mRNA processing</keyword>
<dbReference type="InterPro" id="IPR001163">
    <property type="entry name" value="Sm_dom_euk/arc"/>
</dbReference>
<dbReference type="GO" id="GO:0003729">
    <property type="term" value="F:mRNA binding"/>
    <property type="evidence" value="ECO:0007669"/>
    <property type="project" value="TreeGrafter"/>
</dbReference>
<evidence type="ECO:0000256" key="4">
    <source>
        <dbReference type="ARBA" id="ARBA00022728"/>
    </source>
</evidence>
<dbReference type="GO" id="GO:0005688">
    <property type="term" value="C:U6 snRNP"/>
    <property type="evidence" value="ECO:0007669"/>
    <property type="project" value="UniProtKB-UniRule"/>
</dbReference>
<evidence type="ECO:0000256" key="2">
    <source>
        <dbReference type="ARBA" id="ARBA00006850"/>
    </source>
</evidence>
<comment type="subunit">
    <text evidence="9">LSm subunits form a heteromer with a doughnut shape.</text>
</comment>
<organism evidence="11 12">
    <name type="scientific">Patellaria atrata CBS 101060</name>
    <dbReference type="NCBI Taxonomy" id="1346257"/>
    <lineage>
        <taxon>Eukaryota</taxon>
        <taxon>Fungi</taxon>
        <taxon>Dikarya</taxon>
        <taxon>Ascomycota</taxon>
        <taxon>Pezizomycotina</taxon>
        <taxon>Dothideomycetes</taxon>
        <taxon>Dothideomycetes incertae sedis</taxon>
        <taxon>Patellariales</taxon>
        <taxon>Patellariaceae</taxon>
        <taxon>Patellaria</taxon>
    </lineage>
</organism>
<dbReference type="InterPro" id="IPR034103">
    <property type="entry name" value="Lsm8"/>
</dbReference>
<evidence type="ECO:0000313" key="11">
    <source>
        <dbReference type="EMBL" id="KAF2838631.1"/>
    </source>
</evidence>
<comment type="caution">
    <text evidence="11">The sequence shown here is derived from an EMBL/GenBank/DDBJ whole genome shotgun (WGS) entry which is preliminary data.</text>
</comment>